<gene>
    <name evidence="12" type="primary">TOM70</name>
    <name evidence="12" type="ORF">AWJ20_1055</name>
</gene>
<name>A0A167DDC9_9ASCO</name>
<keyword evidence="4" id="KW-1000">Mitochondrion outer membrane</keyword>
<keyword evidence="6" id="KW-1133">Transmembrane helix</keyword>
<dbReference type="KEGG" id="slb:AWJ20_1055"/>
<feature type="repeat" description="TPR" evidence="10">
    <location>
        <begin position="405"/>
        <end position="438"/>
    </location>
</feature>
<accession>A0A167DDC9</accession>
<dbReference type="Pfam" id="PF00515">
    <property type="entry name" value="TPR_1"/>
    <property type="match status" value="1"/>
</dbReference>
<feature type="repeat" description="TPR" evidence="10">
    <location>
        <begin position="136"/>
        <end position="169"/>
    </location>
</feature>
<comment type="subcellular location">
    <subcellularLocation>
        <location evidence="1">Mitochondrion outer membrane</location>
        <topology evidence="1">Single-pass membrane protein</topology>
    </subcellularLocation>
</comment>
<evidence type="ECO:0000313" key="13">
    <source>
        <dbReference type="Proteomes" id="UP000189580"/>
    </source>
</evidence>
<dbReference type="Proteomes" id="UP000189580">
    <property type="component" value="Chromosome a"/>
</dbReference>
<evidence type="ECO:0000256" key="10">
    <source>
        <dbReference type="PROSITE-ProRule" id="PRU00339"/>
    </source>
</evidence>
<evidence type="ECO:0000256" key="2">
    <source>
        <dbReference type="ARBA" id="ARBA00022692"/>
    </source>
</evidence>
<feature type="compositionally biased region" description="Low complexity" evidence="11">
    <location>
        <begin position="44"/>
        <end position="62"/>
    </location>
</feature>
<dbReference type="GO" id="GO:0005741">
    <property type="term" value="C:mitochondrial outer membrane"/>
    <property type="evidence" value="ECO:0007669"/>
    <property type="project" value="UniProtKB-SubCell"/>
</dbReference>
<dbReference type="GO" id="GO:0008320">
    <property type="term" value="F:protein transmembrane transporter activity"/>
    <property type="evidence" value="ECO:0007669"/>
    <property type="project" value="TreeGrafter"/>
</dbReference>
<dbReference type="OrthoDB" id="2942533at2759"/>
<dbReference type="PANTHER" id="PTHR46208">
    <property type="entry name" value="MITOCHONDRIAL IMPORT RECEPTOR SUBUNIT TOM70"/>
    <property type="match status" value="1"/>
</dbReference>
<keyword evidence="7" id="KW-0496">Mitochondrion</keyword>
<evidence type="ECO:0000256" key="3">
    <source>
        <dbReference type="ARBA" id="ARBA00022737"/>
    </source>
</evidence>
<dbReference type="SMART" id="SM00028">
    <property type="entry name" value="TPR"/>
    <property type="match status" value="10"/>
</dbReference>
<feature type="region of interest" description="Disordered" evidence="11">
    <location>
        <begin position="44"/>
        <end position="75"/>
    </location>
</feature>
<keyword evidence="5 10" id="KW-0802">TPR repeat</keyword>
<feature type="compositionally biased region" description="Basic residues" evidence="11">
    <location>
        <begin position="66"/>
        <end position="75"/>
    </location>
</feature>
<dbReference type="GO" id="GO:0030943">
    <property type="term" value="F:mitochondrion targeting sequence binding"/>
    <property type="evidence" value="ECO:0007669"/>
    <property type="project" value="TreeGrafter"/>
</dbReference>
<dbReference type="GO" id="GO:0045039">
    <property type="term" value="P:protein insertion into mitochondrial inner membrane"/>
    <property type="evidence" value="ECO:0007669"/>
    <property type="project" value="TreeGrafter"/>
</dbReference>
<dbReference type="PANTHER" id="PTHR46208:SF1">
    <property type="entry name" value="MITOCHONDRIAL IMPORT RECEPTOR SUBUNIT TOM70"/>
    <property type="match status" value="1"/>
</dbReference>
<evidence type="ECO:0000256" key="9">
    <source>
        <dbReference type="ARBA" id="ARBA00038030"/>
    </source>
</evidence>
<evidence type="ECO:0000256" key="6">
    <source>
        <dbReference type="ARBA" id="ARBA00022989"/>
    </source>
</evidence>
<comment type="similarity">
    <text evidence="9">Belongs to the Tom70 family.</text>
</comment>
<evidence type="ECO:0000256" key="11">
    <source>
        <dbReference type="SAM" id="MobiDB-lite"/>
    </source>
</evidence>
<evidence type="ECO:0000313" key="12">
    <source>
        <dbReference type="EMBL" id="ANB12785.1"/>
    </source>
</evidence>
<feature type="repeat" description="TPR" evidence="10">
    <location>
        <begin position="170"/>
        <end position="203"/>
    </location>
</feature>
<dbReference type="Pfam" id="PF13432">
    <property type="entry name" value="TPR_16"/>
    <property type="match status" value="1"/>
</dbReference>
<dbReference type="EMBL" id="CP014501">
    <property type="protein sequence ID" value="ANB12785.1"/>
    <property type="molecule type" value="Genomic_DNA"/>
</dbReference>
<evidence type="ECO:0000256" key="4">
    <source>
        <dbReference type="ARBA" id="ARBA00022787"/>
    </source>
</evidence>
<dbReference type="InterPro" id="IPR011990">
    <property type="entry name" value="TPR-like_helical_dom_sf"/>
</dbReference>
<dbReference type="SUPFAM" id="SSF48452">
    <property type="entry name" value="TPR-like"/>
    <property type="match status" value="2"/>
</dbReference>
<keyword evidence="2" id="KW-0812">Transmembrane</keyword>
<protein>
    <submittedName>
        <fullName evidence="12">Protein channel TOM70</fullName>
    </submittedName>
</protein>
<dbReference type="InterPro" id="IPR019734">
    <property type="entry name" value="TPR_rpt"/>
</dbReference>
<dbReference type="Gene3D" id="1.25.40.10">
    <property type="entry name" value="Tetratricopeptide repeat domain"/>
    <property type="match status" value="2"/>
</dbReference>
<keyword evidence="8" id="KW-0472">Membrane</keyword>
<dbReference type="GeneID" id="30032815"/>
<keyword evidence="3" id="KW-0677">Repeat</keyword>
<evidence type="ECO:0000256" key="1">
    <source>
        <dbReference type="ARBA" id="ARBA00004572"/>
    </source>
</evidence>
<dbReference type="Pfam" id="PF13414">
    <property type="entry name" value="TPR_11"/>
    <property type="match status" value="1"/>
</dbReference>
<dbReference type="RefSeq" id="XP_018735262.1">
    <property type="nucleotide sequence ID" value="XM_018877906.1"/>
</dbReference>
<dbReference type="GO" id="GO:0030150">
    <property type="term" value="P:protein import into mitochondrial matrix"/>
    <property type="evidence" value="ECO:0007669"/>
    <property type="project" value="TreeGrafter"/>
</dbReference>
<dbReference type="AlphaFoldDB" id="A0A167DDC9"/>
<proteinExistence type="inferred from homology"/>
<dbReference type="PROSITE" id="PS50005">
    <property type="entry name" value="TPR"/>
    <property type="match status" value="4"/>
</dbReference>
<organism evidence="12 13">
    <name type="scientific">Sugiyamaella lignohabitans</name>
    <dbReference type="NCBI Taxonomy" id="796027"/>
    <lineage>
        <taxon>Eukaryota</taxon>
        <taxon>Fungi</taxon>
        <taxon>Dikarya</taxon>
        <taxon>Ascomycota</taxon>
        <taxon>Saccharomycotina</taxon>
        <taxon>Dipodascomycetes</taxon>
        <taxon>Dipodascales</taxon>
        <taxon>Trichomonascaceae</taxon>
        <taxon>Sugiyamaella</taxon>
    </lineage>
</organism>
<evidence type="ECO:0000256" key="7">
    <source>
        <dbReference type="ARBA" id="ARBA00023128"/>
    </source>
</evidence>
<reference evidence="12 13" key="1">
    <citation type="submission" date="2016-02" db="EMBL/GenBank/DDBJ databases">
        <title>Complete genome sequence and transcriptome regulation of the pentose utilising yeast Sugiyamaella lignohabitans.</title>
        <authorList>
            <person name="Bellasio M."/>
            <person name="Peymann A."/>
            <person name="Valli M."/>
            <person name="Sipitzky M."/>
            <person name="Graf A."/>
            <person name="Sauer M."/>
            <person name="Marx H."/>
            <person name="Mattanovich D."/>
        </authorList>
    </citation>
    <scope>NUCLEOTIDE SEQUENCE [LARGE SCALE GENOMIC DNA]</scope>
    <source>
        <strain evidence="12 13">CBS 10342</strain>
    </source>
</reference>
<keyword evidence="13" id="KW-1185">Reference proteome</keyword>
<sequence length="621" mass="68162">MTAWSSLSNFVEKNKTAAIVTATVLAAGTGAGLYYVLSQQPSLTSSEADNESSSSSSPTAGTSEKKKSKKKNKKKAASAAATATGAAATGSVKESSGTELLGFPLTKESANAPEYPVINDFSVVTSLPADQKQKLAASFKAAGNDAYGSKKYEKAIELYSSAIKCDPTDPIFYSNRAACYSALQNFEKVIEDTTKALELKPDYIKCLSRRAIAEEKLEKYPDAILDFTSACILGDFQDKNLNNAVDRVLRLNSEKIANEKYATQPKTLPSSSFVSAYLNSFHERQLPASLNEAVEGTGEYNLKLAFDALSKETAESYEQAFDLIKKSVDEIKDDELLALALEYRGTFNFLLNEGDEALDDIEKSIKLHPTVQAYIKRSSVQMERGSVASANQDFEQALKLDPKSADVYYHRAQIAFLTSDFNAAISDYKQSIELNPDFMYSHIQLAVAQYRQGSTSEAITAFRNLLEKYPKSSDVHNYYGEILLDQGSGPDALKEFDIAIKLETEKSVGTVNVLALVNKALTVFQLNQDVAEAESLCRKAVTIDPLSDVAISTLAQFCLQQNKTEDALELFERNAEIARTVPERVQALSFAEAARTQLRIIKERPALRQRLEAISRQSAHM</sequence>
<evidence type="ECO:0000256" key="5">
    <source>
        <dbReference type="ARBA" id="ARBA00022803"/>
    </source>
</evidence>
<dbReference type="Pfam" id="PF14559">
    <property type="entry name" value="TPR_19"/>
    <property type="match status" value="1"/>
</dbReference>
<evidence type="ECO:0000256" key="8">
    <source>
        <dbReference type="ARBA" id="ARBA00023136"/>
    </source>
</evidence>
<feature type="repeat" description="TPR" evidence="10">
    <location>
        <begin position="371"/>
        <end position="404"/>
    </location>
</feature>